<name>A0ABU5LBA4_9GAMM</name>
<dbReference type="RefSeq" id="WP_322541356.1">
    <property type="nucleotide sequence ID" value="NZ_JAOBTT010000001.1"/>
</dbReference>
<reference evidence="2" key="1">
    <citation type="submission" date="2023-07" db="EMBL/GenBank/DDBJ databases">
        <title>Structural and functional analysis of rice phyllospheric bacteria for their antimicrobial properties and defense elicitation against blast disease.</title>
        <authorList>
            <person name="Sahu K.P."/>
            <person name="Asharani P."/>
            <person name="Kumar M."/>
            <person name="Reddy B."/>
            <person name="Kumar A."/>
        </authorList>
    </citation>
    <scope>NUCLEOTIDE SEQUENCE [LARGE SCALE GENOMIC DNA]</scope>
    <source>
        <strain evidence="2">OsEp_Plm_30P10</strain>
    </source>
</reference>
<dbReference type="Proteomes" id="UP001288620">
    <property type="component" value="Unassembled WGS sequence"/>
</dbReference>
<dbReference type="PANTHER" id="PTHR42811">
    <property type="entry name" value="SERINE ACETYLTRANSFERASE"/>
    <property type="match status" value="1"/>
</dbReference>
<evidence type="ECO:0000313" key="1">
    <source>
        <dbReference type="EMBL" id="MDZ7277227.1"/>
    </source>
</evidence>
<sequence>MTNEKNPPLALLKASLQKEVMMNDKPFSWLRVVHKAMKCPERRYLFWWRIASYLFQRRNSVVKNIARRINRKLIQKYGAEIQLGAAIQPGMKITHYQGLIINSAATIGHSFKVRQNTTIGITGNNTANLPISINIGNNVSIGASSCIIADQIEIGDNVVIGAMSFINKDIPSNSTVITEKTMRIITHSG</sequence>
<dbReference type="SUPFAM" id="SSF51161">
    <property type="entry name" value="Trimeric LpxA-like enzymes"/>
    <property type="match status" value="1"/>
</dbReference>
<proteinExistence type="predicted"/>
<protein>
    <submittedName>
        <fullName evidence="1">Serine acetyltransferase</fullName>
    </submittedName>
</protein>
<dbReference type="EMBL" id="JAOBTT010000001">
    <property type="protein sequence ID" value="MDZ7277227.1"/>
    <property type="molecule type" value="Genomic_DNA"/>
</dbReference>
<comment type="caution">
    <text evidence="1">The sequence shown here is derived from an EMBL/GenBank/DDBJ whole genome shotgun (WGS) entry which is preliminary data.</text>
</comment>
<dbReference type="InterPro" id="IPR011004">
    <property type="entry name" value="Trimer_LpxA-like_sf"/>
</dbReference>
<gene>
    <name evidence="1" type="ORF">N4G40_02875</name>
</gene>
<keyword evidence="2" id="KW-1185">Reference proteome</keyword>
<dbReference type="Gene3D" id="2.160.10.10">
    <property type="entry name" value="Hexapeptide repeat proteins"/>
    <property type="match status" value="1"/>
</dbReference>
<organism evidence="1 2">
    <name type="scientific">Pantoea eucrina</name>
    <dbReference type="NCBI Taxonomy" id="472693"/>
    <lineage>
        <taxon>Bacteria</taxon>
        <taxon>Pseudomonadati</taxon>
        <taxon>Pseudomonadota</taxon>
        <taxon>Gammaproteobacteria</taxon>
        <taxon>Enterobacterales</taxon>
        <taxon>Erwiniaceae</taxon>
        <taxon>Pantoea</taxon>
    </lineage>
</organism>
<evidence type="ECO:0000313" key="2">
    <source>
        <dbReference type="Proteomes" id="UP001288620"/>
    </source>
</evidence>
<accession>A0ABU5LBA4</accession>